<keyword evidence="4" id="KW-0479">Metal-binding</keyword>
<name>A0A4R6RZC9_9MICO</name>
<dbReference type="Pfam" id="PF00533">
    <property type="entry name" value="BRCT"/>
    <property type="match status" value="1"/>
</dbReference>
<organism evidence="11 12">
    <name type="scientific">Leucobacter luti</name>
    <dbReference type="NCBI Taxonomy" id="340320"/>
    <lineage>
        <taxon>Bacteria</taxon>
        <taxon>Bacillati</taxon>
        <taxon>Actinomycetota</taxon>
        <taxon>Actinomycetes</taxon>
        <taxon>Micrococcales</taxon>
        <taxon>Microbacteriaceae</taxon>
        <taxon>Leucobacter</taxon>
    </lineage>
</organism>
<evidence type="ECO:0000256" key="5">
    <source>
        <dbReference type="ARBA" id="ARBA00022763"/>
    </source>
</evidence>
<keyword evidence="5" id="KW-0227">DNA damage</keyword>
<dbReference type="SUPFAM" id="SSF52113">
    <property type="entry name" value="BRCT domain"/>
    <property type="match status" value="1"/>
</dbReference>
<dbReference type="GO" id="GO:0006260">
    <property type="term" value="P:DNA replication"/>
    <property type="evidence" value="ECO:0007669"/>
    <property type="project" value="UniProtKB-KW"/>
</dbReference>
<evidence type="ECO:0000256" key="8">
    <source>
        <dbReference type="ARBA" id="ARBA00023204"/>
    </source>
</evidence>
<dbReference type="InterPro" id="IPR012340">
    <property type="entry name" value="NA-bd_OB-fold"/>
</dbReference>
<keyword evidence="7" id="KW-0520">NAD</keyword>
<dbReference type="InterPro" id="IPR001357">
    <property type="entry name" value="BRCT_dom"/>
</dbReference>
<dbReference type="OrthoDB" id="9759736at2"/>
<dbReference type="PIRSF" id="PIRSF001604">
    <property type="entry name" value="LigA"/>
    <property type="match status" value="1"/>
</dbReference>
<sequence>MTGYQPEQAHDPEHIAETFDLIRMRDEAAEAYYGSGEPVMSDDQFDQLTADLASRGVVEQVGHGTAGGKHTHQRRMLSLDKVHNIADLEALITGVDRESRYTVEPKFDGLSASVRYNKAGRLSLALTRGDGEKGDDITRAVKAIFDAQGLPLQLTALDDATGTSAGEVRGEIVMLRSAFARLNRQRADADEKPLANPRNAAAGMVARVARNVEALRSEKKDTTAYGRRQQAVEEAVADAGRWLTFIPFDADGAVQLTERSSEFLFLSARGLGDRRIGLREPDEFAPFPHYMLPTYIEGVGGIGKSVAWLGENMDALDVDTDGVVLKFTDPKLRAALGDSSTAPRWALAYKYPNRSKHTTLRAVEWSETRTGRVVPTAVFDPVELAGATVSRATLNNAAFLEELDVWIGDTIEVTRANEVIPNVVRRVGEHAEDAKPVLDPNGWPVGAGVLNSVRRDEASGTLSLLARVNVSGSAHLIDAEVTSAGLGLWTGMEEPRAHKLPLEIWTDTRMWDAVHGWIETALNKDSFYRREGRDFVHDEGRDPVKDISFAAASLDILGLGEDVVRRLIDSNPQIDSFPALLEACRGNTLAPFERGTQKLVDKLTAEVLAKTSGPQDPAKWIKAAGVPGVGYRAGMKLCSAITEDFRREAGVLVPHFCSPFTRLGMLPPELVAGVGGFGDVMASAVMESGERWDAWQVNGIQWNWGKYEKLRADQEAPNAALPLTGKRVLVTGTLPSLSRKQAEERIEELGGTVASSVSKSLDLLVAGEKAGSKLAKAEALGAEVMTGEDFEGMGS</sequence>
<dbReference type="Proteomes" id="UP000295601">
    <property type="component" value="Unassembled WGS sequence"/>
</dbReference>
<dbReference type="PROSITE" id="PS50172">
    <property type="entry name" value="BRCT"/>
    <property type="match status" value="1"/>
</dbReference>
<comment type="catalytic activity">
    <reaction evidence="9">
        <text>NAD(+) + (deoxyribonucleotide)n-3'-hydroxyl + 5'-phospho-(deoxyribonucleotide)m = (deoxyribonucleotide)n+m + AMP + beta-nicotinamide D-nucleotide.</text>
        <dbReference type="EC" id="6.5.1.2"/>
    </reaction>
</comment>
<dbReference type="EC" id="6.5.1.2" evidence="1"/>
<evidence type="ECO:0000256" key="4">
    <source>
        <dbReference type="ARBA" id="ARBA00022723"/>
    </source>
</evidence>
<dbReference type="RefSeq" id="WP_133616555.1">
    <property type="nucleotide sequence ID" value="NZ_SNYA01000004.1"/>
</dbReference>
<accession>A0A4R6RZC9</accession>
<evidence type="ECO:0000313" key="12">
    <source>
        <dbReference type="Proteomes" id="UP000295601"/>
    </source>
</evidence>
<dbReference type="Gene3D" id="3.30.1490.70">
    <property type="match status" value="2"/>
</dbReference>
<dbReference type="Gene3D" id="2.40.50.140">
    <property type="entry name" value="Nucleic acid-binding proteins"/>
    <property type="match status" value="1"/>
</dbReference>
<keyword evidence="6" id="KW-0862">Zinc</keyword>
<dbReference type="InterPro" id="IPR013840">
    <property type="entry name" value="DNAligase_N"/>
</dbReference>
<protein>
    <recommendedName>
        <fullName evidence="1">DNA ligase (NAD(+))</fullName>
        <ecNumber evidence="1">6.5.1.2</ecNumber>
    </recommendedName>
</protein>
<evidence type="ECO:0000256" key="2">
    <source>
        <dbReference type="ARBA" id="ARBA00022598"/>
    </source>
</evidence>
<dbReference type="Pfam" id="PF03120">
    <property type="entry name" value="OB_DNA_ligase"/>
    <property type="match status" value="1"/>
</dbReference>
<dbReference type="InterPro" id="IPR004150">
    <property type="entry name" value="NAD_DNA_ligase_OB"/>
</dbReference>
<dbReference type="InterPro" id="IPR013839">
    <property type="entry name" value="DNAligase_adenylation"/>
</dbReference>
<dbReference type="AlphaFoldDB" id="A0A4R6RZC9"/>
<evidence type="ECO:0000256" key="3">
    <source>
        <dbReference type="ARBA" id="ARBA00022705"/>
    </source>
</evidence>
<reference evidence="11 12" key="1">
    <citation type="submission" date="2019-03" db="EMBL/GenBank/DDBJ databases">
        <title>Genomic analyses of the natural microbiome of Caenorhabditis elegans.</title>
        <authorList>
            <person name="Samuel B."/>
        </authorList>
    </citation>
    <scope>NUCLEOTIDE SEQUENCE [LARGE SCALE GENOMIC DNA]</scope>
    <source>
        <strain evidence="11 12">JUb18</strain>
    </source>
</reference>
<evidence type="ECO:0000256" key="1">
    <source>
        <dbReference type="ARBA" id="ARBA00012722"/>
    </source>
</evidence>
<keyword evidence="3" id="KW-0235">DNA replication</keyword>
<dbReference type="SMART" id="SM00532">
    <property type="entry name" value="LIGANc"/>
    <property type="match status" value="1"/>
</dbReference>
<keyword evidence="2 11" id="KW-0436">Ligase</keyword>
<dbReference type="SUPFAM" id="SSF50249">
    <property type="entry name" value="Nucleic acid-binding proteins"/>
    <property type="match status" value="1"/>
</dbReference>
<keyword evidence="12" id="KW-1185">Reference proteome</keyword>
<dbReference type="Gene3D" id="3.40.50.10190">
    <property type="entry name" value="BRCT domain"/>
    <property type="match status" value="1"/>
</dbReference>
<dbReference type="SMART" id="SM00292">
    <property type="entry name" value="BRCT"/>
    <property type="match status" value="1"/>
</dbReference>
<dbReference type="Gene3D" id="3.30.470.30">
    <property type="entry name" value="DNA ligase/mRNA capping enzyme"/>
    <property type="match status" value="1"/>
</dbReference>
<dbReference type="InterPro" id="IPR001679">
    <property type="entry name" value="DNA_ligase"/>
</dbReference>
<evidence type="ECO:0000259" key="10">
    <source>
        <dbReference type="PROSITE" id="PS50172"/>
    </source>
</evidence>
<dbReference type="GO" id="GO:0006281">
    <property type="term" value="P:DNA repair"/>
    <property type="evidence" value="ECO:0007669"/>
    <property type="project" value="UniProtKB-KW"/>
</dbReference>
<proteinExistence type="predicted"/>
<feature type="domain" description="BRCT" evidence="10">
    <location>
        <begin position="718"/>
        <end position="784"/>
    </location>
</feature>
<keyword evidence="8" id="KW-0234">DNA repair</keyword>
<dbReference type="EMBL" id="SNYA01000004">
    <property type="protein sequence ID" value="TDP92313.1"/>
    <property type="molecule type" value="Genomic_DNA"/>
</dbReference>
<dbReference type="InterPro" id="IPR036420">
    <property type="entry name" value="BRCT_dom_sf"/>
</dbReference>
<evidence type="ECO:0000313" key="11">
    <source>
        <dbReference type="EMBL" id="TDP92313.1"/>
    </source>
</evidence>
<dbReference type="Pfam" id="PF01653">
    <property type="entry name" value="DNA_ligase_aden"/>
    <property type="match status" value="2"/>
</dbReference>
<evidence type="ECO:0000256" key="9">
    <source>
        <dbReference type="ARBA" id="ARBA00034005"/>
    </source>
</evidence>
<dbReference type="GO" id="GO:0003911">
    <property type="term" value="F:DNA ligase (NAD+) activity"/>
    <property type="evidence" value="ECO:0007669"/>
    <property type="project" value="UniProtKB-EC"/>
</dbReference>
<evidence type="ECO:0000256" key="7">
    <source>
        <dbReference type="ARBA" id="ARBA00023027"/>
    </source>
</evidence>
<gene>
    <name evidence="11" type="ORF">EDF62_1518</name>
</gene>
<evidence type="ECO:0000256" key="6">
    <source>
        <dbReference type="ARBA" id="ARBA00022833"/>
    </source>
</evidence>
<dbReference type="SUPFAM" id="SSF56091">
    <property type="entry name" value="DNA ligase/mRNA capping enzyme, catalytic domain"/>
    <property type="match status" value="2"/>
</dbReference>
<dbReference type="CDD" id="cd17748">
    <property type="entry name" value="BRCT_DNA_ligase_like"/>
    <property type="match status" value="1"/>
</dbReference>
<comment type="caution">
    <text evidence="11">The sequence shown here is derived from an EMBL/GenBank/DDBJ whole genome shotgun (WGS) entry which is preliminary data.</text>
</comment>